<protein>
    <recommendedName>
        <fullName evidence="1">Xylose isomerase-like TIM barrel domain-containing protein</fullName>
    </recommendedName>
</protein>
<evidence type="ECO:0000313" key="3">
    <source>
        <dbReference type="Proteomes" id="UP000192343"/>
    </source>
</evidence>
<reference evidence="2 3" key="1">
    <citation type="submission" date="2017-03" db="EMBL/GenBank/DDBJ databases">
        <title>Draft Genome sequence of Marispirochaeta sp. strain JC444.</title>
        <authorList>
            <person name="Shivani Y."/>
            <person name="Subhash Y."/>
            <person name="Sasikala C."/>
            <person name="Ramana C."/>
        </authorList>
    </citation>
    <scope>NUCLEOTIDE SEQUENCE [LARGE SCALE GENOMIC DNA]</scope>
    <source>
        <strain evidence="2 3">JC444</strain>
    </source>
</reference>
<dbReference type="AlphaFoldDB" id="A0A1Y1RTF5"/>
<dbReference type="RefSeq" id="WP_083052883.1">
    <property type="nucleotide sequence ID" value="NZ_MWQY01000029.1"/>
</dbReference>
<dbReference type="PANTHER" id="PTHR12110:SF53">
    <property type="entry name" value="BLR5974 PROTEIN"/>
    <property type="match status" value="1"/>
</dbReference>
<dbReference type="InterPro" id="IPR036237">
    <property type="entry name" value="Xyl_isomerase-like_sf"/>
</dbReference>
<organism evidence="2 3">
    <name type="scientific">Marispirochaeta aestuarii</name>
    <dbReference type="NCBI Taxonomy" id="1963862"/>
    <lineage>
        <taxon>Bacteria</taxon>
        <taxon>Pseudomonadati</taxon>
        <taxon>Spirochaetota</taxon>
        <taxon>Spirochaetia</taxon>
        <taxon>Spirochaetales</taxon>
        <taxon>Spirochaetaceae</taxon>
        <taxon>Marispirochaeta</taxon>
    </lineage>
</organism>
<dbReference type="Proteomes" id="UP000192343">
    <property type="component" value="Unassembled WGS sequence"/>
</dbReference>
<keyword evidence="3" id="KW-1185">Reference proteome</keyword>
<evidence type="ECO:0000313" key="2">
    <source>
        <dbReference type="EMBL" id="ORC30709.1"/>
    </source>
</evidence>
<dbReference type="PANTHER" id="PTHR12110">
    <property type="entry name" value="HYDROXYPYRUVATE ISOMERASE"/>
    <property type="match status" value="1"/>
</dbReference>
<dbReference type="SUPFAM" id="SSF51658">
    <property type="entry name" value="Xylose isomerase-like"/>
    <property type="match status" value="1"/>
</dbReference>
<proteinExistence type="predicted"/>
<feature type="domain" description="Xylose isomerase-like TIM barrel" evidence="1">
    <location>
        <begin position="90"/>
        <end position="247"/>
    </location>
</feature>
<dbReference type="Gene3D" id="3.20.20.150">
    <property type="entry name" value="Divalent-metal-dependent TIM barrel enzymes"/>
    <property type="match status" value="1"/>
</dbReference>
<comment type="caution">
    <text evidence="2">The sequence shown here is derived from an EMBL/GenBank/DDBJ whole genome shotgun (WGS) entry which is preliminary data.</text>
</comment>
<sequence length="276" mass="31089">MNHNYDKTLLGISSYAYRWAFGFGEFVPDRVMQPEDLLERAYNYGLQSVQLCDNIPFLCYDDSRIHSLHDLASGYGISVETGIRGTEPGILRRALNISQGLGAKLLRIVVEVDRKSDLQSQLRSHADRIREASKEAKEKEIILAIENHATMSSRDMNFLIDTVDHENCGVCLDTMNSVLLLEKPEETVASLLPHVVSVHFKDFKIVKEPDCYRVVGTCLGAGEIDFPRLLDGILRSVTPYSIHVELYIPSHSTQTRTLQIEEDCVASSVEYLKSLL</sequence>
<name>A0A1Y1RTF5_9SPIO</name>
<dbReference type="InterPro" id="IPR050312">
    <property type="entry name" value="IolE/XylAMocC-like"/>
</dbReference>
<evidence type="ECO:0000259" key="1">
    <source>
        <dbReference type="Pfam" id="PF01261"/>
    </source>
</evidence>
<dbReference type="STRING" id="1963862.B4O97_17885"/>
<dbReference type="Pfam" id="PF01261">
    <property type="entry name" value="AP_endonuc_2"/>
    <property type="match status" value="1"/>
</dbReference>
<dbReference type="OrthoDB" id="256906at2"/>
<accession>A0A1Y1RTF5</accession>
<gene>
    <name evidence="2" type="ORF">B4O97_17885</name>
</gene>
<dbReference type="EMBL" id="MWQY01000029">
    <property type="protein sequence ID" value="ORC30709.1"/>
    <property type="molecule type" value="Genomic_DNA"/>
</dbReference>
<dbReference type="InterPro" id="IPR013022">
    <property type="entry name" value="Xyl_isomerase-like_TIM-brl"/>
</dbReference>